<evidence type="ECO:0000256" key="5">
    <source>
        <dbReference type="SAM" id="MobiDB-lite"/>
    </source>
</evidence>
<evidence type="ECO:0000256" key="4">
    <source>
        <dbReference type="RuleBase" id="RU362121"/>
    </source>
</evidence>
<organism evidence="8 9">
    <name type="scientific">Verruconis gallopava</name>
    <dbReference type="NCBI Taxonomy" id="253628"/>
    <lineage>
        <taxon>Eukaryota</taxon>
        <taxon>Fungi</taxon>
        <taxon>Dikarya</taxon>
        <taxon>Ascomycota</taxon>
        <taxon>Pezizomycotina</taxon>
        <taxon>Dothideomycetes</taxon>
        <taxon>Pleosporomycetidae</taxon>
        <taxon>Venturiales</taxon>
        <taxon>Sympoventuriaceae</taxon>
        <taxon>Verruconis</taxon>
    </lineage>
</organism>
<sequence>MILGFTLIAVALASFAFLHERENGKMTSYIRALLGYASTQNEGKQSPTAVDVDTSADAHTALTNEDVEVTGVAGKDASVEQEKQRGSTSPASEAEGSTPKVKAAANGMLPAVPSFSLQTHKEDDDEQDGSEDENDHLPPPCFPAMNSAQRAGASTLSKPPTLKPLSNGGGLMAPPPRPNPSRPVTGPLPNRGSLSTSNALSTPQTRAVKAPNPRQKVLLQPGHSPLDWANLKRSGANLAGVDGLLRVTPSQLKEKNGRKGRPAWSSYMGKVYNIGPYLPYHPGGEGELRRIAGKDGAKLFNDVHPWVSWENMLEGCLVGIMVSESEGKRELVSELDDMD</sequence>
<feature type="compositionally biased region" description="Polar residues" evidence="5">
    <location>
        <begin position="192"/>
        <end position="205"/>
    </location>
</feature>
<reference evidence="8 9" key="1">
    <citation type="submission" date="2015-01" db="EMBL/GenBank/DDBJ databases">
        <title>The Genome Sequence of Ochroconis gallopava CBS43764.</title>
        <authorList>
            <consortium name="The Broad Institute Genomics Platform"/>
            <person name="Cuomo C."/>
            <person name="de Hoog S."/>
            <person name="Gorbushina A."/>
            <person name="Stielow B."/>
            <person name="Teixiera M."/>
            <person name="Abouelleil A."/>
            <person name="Chapman S.B."/>
            <person name="Priest M."/>
            <person name="Young S.K."/>
            <person name="Wortman J."/>
            <person name="Nusbaum C."/>
            <person name="Birren B."/>
        </authorList>
    </citation>
    <scope>NUCLEOTIDE SEQUENCE [LARGE SCALE GENOMIC DNA]</scope>
    <source>
        <strain evidence="8 9">CBS 43764</strain>
    </source>
</reference>
<dbReference type="AlphaFoldDB" id="A0A0D2AL34"/>
<accession>A0A0D2AL34</accession>
<protein>
    <recommendedName>
        <fullName evidence="7">Cytochrome b5 heme-binding domain-containing protein</fullName>
    </recommendedName>
</protein>
<feature type="compositionally biased region" description="Polar residues" evidence="5">
    <location>
        <begin position="146"/>
        <end position="158"/>
    </location>
</feature>
<dbReference type="STRING" id="253628.A0A0D2AL34"/>
<proteinExistence type="inferred from homology"/>
<dbReference type="Gene3D" id="3.10.120.10">
    <property type="entry name" value="Cytochrome b5-like heme/steroid binding domain"/>
    <property type="match status" value="1"/>
</dbReference>
<dbReference type="GO" id="GO:0046872">
    <property type="term" value="F:metal ion binding"/>
    <property type="evidence" value="ECO:0007669"/>
    <property type="project" value="UniProtKB-UniRule"/>
</dbReference>
<gene>
    <name evidence="8" type="ORF">PV09_02101</name>
</gene>
<comment type="similarity">
    <text evidence="4">Belongs to the cytochrome b5 family.</text>
</comment>
<dbReference type="GO" id="GO:0020037">
    <property type="term" value="F:heme binding"/>
    <property type="evidence" value="ECO:0007669"/>
    <property type="project" value="UniProtKB-UniRule"/>
</dbReference>
<evidence type="ECO:0000313" key="9">
    <source>
        <dbReference type="Proteomes" id="UP000053259"/>
    </source>
</evidence>
<dbReference type="Proteomes" id="UP000053259">
    <property type="component" value="Unassembled WGS sequence"/>
</dbReference>
<keyword evidence="9" id="KW-1185">Reference proteome</keyword>
<dbReference type="InterPro" id="IPR001199">
    <property type="entry name" value="Cyt_B5-like_heme/steroid-bd"/>
</dbReference>
<dbReference type="GO" id="GO:0005737">
    <property type="term" value="C:cytoplasm"/>
    <property type="evidence" value="ECO:0007669"/>
    <property type="project" value="TreeGrafter"/>
</dbReference>
<evidence type="ECO:0000256" key="2">
    <source>
        <dbReference type="ARBA" id="ARBA00022723"/>
    </source>
</evidence>
<dbReference type="PANTHER" id="PTHR46237:SF1">
    <property type="entry name" value="CYTOCHROME B5 REDUCTASE 4"/>
    <property type="match status" value="1"/>
</dbReference>
<evidence type="ECO:0000256" key="6">
    <source>
        <dbReference type="SAM" id="SignalP"/>
    </source>
</evidence>
<dbReference type="Pfam" id="PF00173">
    <property type="entry name" value="Cyt-b5"/>
    <property type="match status" value="1"/>
</dbReference>
<keyword evidence="3 4" id="KW-0408">Iron</keyword>
<feature type="domain" description="Cytochrome b5 heme-binding" evidence="7">
    <location>
        <begin position="244"/>
        <end position="322"/>
    </location>
</feature>
<dbReference type="PROSITE" id="PS50255">
    <property type="entry name" value="CYTOCHROME_B5_2"/>
    <property type="match status" value="1"/>
</dbReference>
<dbReference type="RefSeq" id="XP_016217114.1">
    <property type="nucleotide sequence ID" value="XM_016355098.1"/>
</dbReference>
<evidence type="ECO:0000259" key="7">
    <source>
        <dbReference type="PROSITE" id="PS50255"/>
    </source>
</evidence>
<dbReference type="HOGENOM" id="CLU_046313_0_0_1"/>
<dbReference type="PROSITE" id="PS00191">
    <property type="entry name" value="CYTOCHROME_B5_1"/>
    <property type="match status" value="1"/>
</dbReference>
<name>A0A0D2AL34_9PEZI</name>
<feature type="region of interest" description="Disordered" evidence="5">
    <location>
        <begin position="74"/>
        <end position="101"/>
    </location>
</feature>
<dbReference type="SMART" id="SM01117">
    <property type="entry name" value="Cyt-b5"/>
    <property type="match status" value="1"/>
</dbReference>
<dbReference type="InterPro" id="IPR051872">
    <property type="entry name" value="Cytochrome_b5/Flavoprotein_Rdt"/>
</dbReference>
<keyword evidence="6" id="KW-0732">Signal</keyword>
<dbReference type="EMBL" id="KN847533">
    <property type="protein sequence ID" value="KIW07245.1"/>
    <property type="molecule type" value="Genomic_DNA"/>
</dbReference>
<keyword evidence="2 4" id="KW-0479">Metal-binding</keyword>
<dbReference type="GeneID" id="27310074"/>
<evidence type="ECO:0000256" key="3">
    <source>
        <dbReference type="ARBA" id="ARBA00023004"/>
    </source>
</evidence>
<dbReference type="SUPFAM" id="SSF55856">
    <property type="entry name" value="Cytochrome b5-like heme/steroid binding domain"/>
    <property type="match status" value="1"/>
</dbReference>
<feature type="signal peptide" evidence="6">
    <location>
        <begin position="1"/>
        <end position="16"/>
    </location>
</feature>
<feature type="compositionally biased region" description="Acidic residues" evidence="5">
    <location>
        <begin position="123"/>
        <end position="134"/>
    </location>
</feature>
<feature type="region of interest" description="Disordered" evidence="5">
    <location>
        <begin position="118"/>
        <end position="212"/>
    </location>
</feature>
<dbReference type="InParanoid" id="A0A0D2AL34"/>
<evidence type="ECO:0000256" key="1">
    <source>
        <dbReference type="ARBA" id="ARBA00022617"/>
    </source>
</evidence>
<dbReference type="InterPro" id="IPR018506">
    <property type="entry name" value="Cyt_B5_heme-BS"/>
</dbReference>
<keyword evidence="1 4" id="KW-0349">Heme</keyword>
<dbReference type="OrthoDB" id="432299at2759"/>
<dbReference type="PANTHER" id="PTHR46237">
    <property type="entry name" value="CYTOCHROME B5 REDUCTASE 4 FAMILY MEMBER"/>
    <property type="match status" value="1"/>
</dbReference>
<dbReference type="GO" id="GO:0004128">
    <property type="term" value="F:cytochrome-b5 reductase activity, acting on NAD(P)H"/>
    <property type="evidence" value="ECO:0007669"/>
    <property type="project" value="TreeGrafter"/>
</dbReference>
<feature type="chain" id="PRO_5002238475" description="Cytochrome b5 heme-binding domain-containing protein" evidence="6">
    <location>
        <begin position="17"/>
        <end position="339"/>
    </location>
</feature>
<dbReference type="InterPro" id="IPR036400">
    <property type="entry name" value="Cyt_B5-like_heme/steroid_sf"/>
</dbReference>
<dbReference type="VEuPathDB" id="FungiDB:PV09_02101"/>
<evidence type="ECO:0000313" key="8">
    <source>
        <dbReference type="EMBL" id="KIW07245.1"/>
    </source>
</evidence>